<dbReference type="InterPro" id="IPR003392">
    <property type="entry name" value="PTHD_SSD"/>
</dbReference>
<evidence type="ECO:0000256" key="7">
    <source>
        <dbReference type="SAM" id="Phobius"/>
    </source>
</evidence>
<keyword evidence="6" id="KW-0325">Glycoprotein</keyword>
<keyword evidence="4 7" id="KW-1133">Transmembrane helix</keyword>
<dbReference type="GO" id="GO:0018996">
    <property type="term" value="P:molting cycle, collagen and cuticulin-based cuticle"/>
    <property type="evidence" value="ECO:0007669"/>
    <property type="project" value="TreeGrafter"/>
</dbReference>
<reference evidence="9 10" key="2">
    <citation type="submission" date="2018-11" db="EMBL/GenBank/DDBJ databases">
        <authorList>
            <consortium name="Pathogen Informatics"/>
        </authorList>
    </citation>
    <scope>NUCLEOTIDE SEQUENCE [LARGE SCALE GENOMIC DNA]</scope>
</reference>
<evidence type="ECO:0000313" key="9">
    <source>
        <dbReference type="EMBL" id="VDO52371.1"/>
    </source>
</evidence>
<evidence type="ECO:0000313" key="10">
    <source>
        <dbReference type="Proteomes" id="UP000267606"/>
    </source>
</evidence>
<feature type="domain" description="SSD" evidence="8">
    <location>
        <begin position="181"/>
        <end position="306"/>
    </location>
</feature>
<evidence type="ECO:0000256" key="2">
    <source>
        <dbReference type="ARBA" id="ARBA00005585"/>
    </source>
</evidence>
<feature type="transmembrane region" description="Helical" evidence="7">
    <location>
        <begin position="117"/>
        <end position="140"/>
    </location>
</feature>
<dbReference type="GO" id="GO:0006897">
    <property type="term" value="P:endocytosis"/>
    <property type="evidence" value="ECO:0007669"/>
    <property type="project" value="TreeGrafter"/>
</dbReference>
<evidence type="ECO:0000259" key="8">
    <source>
        <dbReference type="PROSITE" id="PS50156"/>
    </source>
</evidence>
<protein>
    <submittedName>
        <fullName evidence="11">SSD domain-containing protein</fullName>
    </submittedName>
</protein>
<dbReference type="InterPro" id="IPR051697">
    <property type="entry name" value="Patched_domain-protein"/>
</dbReference>
<dbReference type="Gene3D" id="1.20.1640.10">
    <property type="entry name" value="Multidrug efflux transporter AcrB transmembrane domain"/>
    <property type="match status" value="1"/>
</dbReference>
<comment type="subcellular location">
    <subcellularLocation>
        <location evidence="1">Membrane</location>
        <topology evidence="1">Multi-pass membrane protein</topology>
    </subcellularLocation>
</comment>
<dbReference type="Proteomes" id="UP000267606">
    <property type="component" value="Unassembled WGS sequence"/>
</dbReference>
<dbReference type="InterPro" id="IPR000731">
    <property type="entry name" value="SSD"/>
</dbReference>
<feature type="transmembrane region" description="Helical" evidence="7">
    <location>
        <begin position="205"/>
        <end position="232"/>
    </location>
</feature>
<dbReference type="AlphaFoldDB" id="A0A183HJS6"/>
<name>A0A183HJS6_9BILA</name>
<evidence type="ECO:0000256" key="4">
    <source>
        <dbReference type="ARBA" id="ARBA00022989"/>
    </source>
</evidence>
<dbReference type="GO" id="GO:0030659">
    <property type="term" value="C:cytoplasmic vesicle membrane"/>
    <property type="evidence" value="ECO:0007669"/>
    <property type="project" value="TreeGrafter"/>
</dbReference>
<dbReference type="EMBL" id="UZAJ01008272">
    <property type="protein sequence ID" value="VDO52371.1"/>
    <property type="molecule type" value="Genomic_DNA"/>
</dbReference>
<dbReference type="Pfam" id="PF02460">
    <property type="entry name" value="Patched"/>
    <property type="match status" value="1"/>
</dbReference>
<dbReference type="PROSITE" id="PS50156">
    <property type="entry name" value="SSD"/>
    <property type="match status" value="1"/>
</dbReference>
<accession>A0A183HJS6</accession>
<proteinExistence type="inferred from homology"/>
<keyword evidence="3 7" id="KW-0812">Transmembrane</keyword>
<feature type="transmembrane region" description="Helical" evidence="7">
    <location>
        <begin position="239"/>
        <end position="259"/>
    </location>
</feature>
<dbReference type="SUPFAM" id="SSF82866">
    <property type="entry name" value="Multidrug efflux transporter AcrB transmembrane domain"/>
    <property type="match status" value="1"/>
</dbReference>
<organism evidence="11">
    <name type="scientific">Onchocerca flexuosa</name>
    <dbReference type="NCBI Taxonomy" id="387005"/>
    <lineage>
        <taxon>Eukaryota</taxon>
        <taxon>Metazoa</taxon>
        <taxon>Ecdysozoa</taxon>
        <taxon>Nematoda</taxon>
        <taxon>Chromadorea</taxon>
        <taxon>Rhabditida</taxon>
        <taxon>Spirurina</taxon>
        <taxon>Spiruromorpha</taxon>
        <taxon>Filarioidea</taxon>
        <taxon>Onchocercidae</taxon>
        <taxon>Onchocerca</taxon>
    </lineage>
</organism>
<dbReference type="PANTHER" id="PTHR10796">
    <property type="entry name" value="PATCHED-RELATED"/>
    <property type="match status" value="1"/>
</dbReference>
<evidence type="ECO:0000256" key="3">
    <source>
        <dbReference type="ARBA" id="ARBA00022692"/>
    </source>
</evidence>
<sequence>NINQDNRANPYLQLNYPSSALFGREINVQPYFFGVELYKGNGTKEEIAEETEGVRQLFENDTFAAESLITRNKTHPPLVNMKSVKMISLYLHVLENPHWSSDEIKQWEMDVIHFFKYFIFTSIYNDFFQVSILMIHQSMIRQSMIRKSMKQRLTIYVVSKTFVEEEMVRAGISLQPYLIAGFIIMCTCSIITVMIRAAYLRQSNIFKIFLAVMACLTPIMACSTALAILFLFGMRFSSVLCVIPFLVLSIGIDSSYLMIHEWQRVTKEIRDGEKKGETVGHRMSEVLGDVGPAILISAITNILADA</sequence>
<dbReference type="WBParaSite" id="OFLC_0000773701-mRNA-1">
    <property type="protein sequence ID" value="OFLC_0000773701-mRNA-1"/>
    <property type="gene ID" value="OFLC_0000773701"/>
</dbReference>
<evidence type="ECO:0000256" key="1">
    <source>
        <dbReference type="ARBA" id="ARBA00004141"/>
    </source>
</evidence>
<evidence type="ECO:0000256" key="6">
    <source>
        <dbReference type="ARBA" id="ARBA00023180"/>
    </source>
</evidence>
<feature type="transmembrane region" description="Helical" evidence="7">
    <location>
        <begin position="177"/>
        <end position="199"/>
    </location>
</feature>
<comment type="similarity">
    <text evidence="2">Belongs to the patched family.</text>
</comment>
<gene>
    <name evidence="9" type="ORF">OFLC_LOCUS7740</name>
</gene>
<reference evidence="11" key="1">
    <citation type="submission" date="2016-06" db="UniProtKB">
        <authorList>
            <consortium name="WormBaseParasite"/>
        </authorList>
    </citation>
    <scope>IDENTIFICATION</scope>
</reference>
<evidence type="ECO:0000256" key="5">
    <source>
        <dbReference type="ARBA" id="ARBA00023136"/>
    </source>
</evidence>
<keyword evidence="5 7" id="KW-0472">Membrane</keyword>
<dbReference type="PANTHER" id="PTHR10796:SF97">
    <property type="entry name" value="SSD DOMAIN-CONTAINING PROTEIN"/>
    <property type="match status" value="1"/>
</dbReference>
<dbReference type="GO" id="GO:0005886">
    <property type="term" value="C:plasma membrane"/>
    <property type="evidence" value="ECO:0007669"/>
    <property type="project" value="TreeGrafter"/>
</dbReference>
<keyword evidence="10" id="KW-1185">Reference proteome</keyword>
<evidence type="ECO:0000313" key="11">
    <source>
        <dbReference type="WBParaSite" id="OFLC_0000773701-mRNA-1"/>
    </source>
</evidence>